<evidence type="ECO:0000313" key="1">
    <source>
        <dbReference type="EMBL" id="CEK09339.1"/>
    </source>
</evidence>
<dbReference type="PATRIC" id="fig|449.7.peg.930"/>
<dbReference type="AlphaFoldDB" id="A0A0A8URD1"/>
<evidence type="ECO:0008006" key="3">
    <source>
        <dbReference type="Google" id="ProtNLM"/>
    </source>
</evidence>
<dbReference type="STRING" id="449.LHA_0227"/>
<proteinExistence type="predicted"/>
<dbReference type="EMBL" id="LN681225">
    <property type="protein sequence ID" value="CEK09339.1"/>
    <property type="molecule type" value="Genomic_DNA"/>
</dbReference>
<evidence type="ECO:0000313" key="2">
    <source>
        <dbReference type="Proteomes" id="UP000032803"/>
    </source>
</evidence>
<dbReference type="HOGENOM" id="CLU_186023_0_0_6"/>
<gene>
    <name evidence="1" type="ORF">LHA_0227</name>
</gene>
<name>A0A0A8URD1_LEGHA</name>
<protein>
    <recommendedName>
        <fullName evidence="3">HTH cro/C1-type domain-containing protein</fullName>
    </recommendedName>
</protein>
<accession>A0A0A8URD1</accession>
<keyword evidence="2" id="KW-1185">Reference proteome</keyword>
<dbReference type="Proteomes" id="UP000032803">
    <property type="component" value="Chromosome I"/>
</dbReference>
<dbReference type="KEGG" id="lha:LHA_0227"/>
<organism evidence="1 2">
    <name type="scientific">Legionella hackeliae</name>
    <dbReference type="NCBI Taxonomy" id="449"/>
    <lineage>
        <taxon>Bacteria</taxon>
        <taxon>Pseudomonadati</taxon>
        <taxon>Pseudomonadota</taxon>
        <taxon>Gammaproteobacteria</taxon>
        <taxon>Legionellales</taxon>
        <taxon>Legionellaceae</taxon>
        <taxon>Legionella</taxon>
    </lineage>
</organism>
<dbReference type="Gene3D" id="1.10.260.40">
    <property type="entry name" value="lambda repressor-like DNA-binding domains"/>
    <property type="match status" value="1"/>
</dbReference>
<dbReference type="GO" id="GO:0003677">
    <property type="term" value="F:DNA binding"/>
    <property type="evidence" value="ECO:0007669"/>
    <property type="project" value="InterPro"/>
</dbReference>
<sequence length="93" mass="10520">MERKVNSKVFSQRFNRELSLLGFPEELAEKTKAVSKVFGVTRHLANAMIFGHLLPSSEQLDKIAEVLEVCPQWLSGITDRKKAYPGRETTESV</sequence>
<reference evidence="2" key="1">
    <citation type="submission" date="2014-09" db="EMBL/GenBank/DDBJ databases">
        <authorList>
            <person name="Gomez-Valero L."/>
        </authorList>
    </citation>
    <scope>NUCLEOTIDE SEQUENCE [LARGE SCALE GENOMIC DNA]</scope>
    <source>
        <strain evidence="2">ATCC35250</strain>
    </source>
</reference>
<dbReference type="InterPro" id="IPR010982">
    <property type="entry name" value="Lambda_DNA-bd_dom_sf"/>
</dbReference>